<reference evidence="1" key="1">
    <citation type="submission" date="2021-06" db="EMBL/GenBank/DDBJ databases">
        <authorList>
            <person name="Hodson N. C."/>
            <person name="Mongue J. A."/>
            <person name="Jaron S. K."/>
        </authorList>
    </citation>
    <scope>NUCLEOTIDE SEQUENCE</scope>
</reference>
<sequence length="37" mass="4265">DTKLTCGYKNQCYYKPAEFDDEGPVRQLCCTENDRCG</sequence>
<proteinExistence type="predicted"/>
<dbReference type="EMBL" id="CAJVCH010105831">
    <property type="protein sequence ID" value="CAG7724117.1"/>
    <property type="molecule type" value="Genomic_DNA"/>
</dbReference>
<feature type="non-terminal residue" evidence="1">
    <location>
        <position position="1"/>
    </location>
</feature>
<organism evidence="1 2">
    <name type="scientific">Allacma fusca</name>
    <dbReference type="NCBI Taxonomy" id="39272"/>
    <lineage>
        <taxon>Eukaryota</taxon>
        <taxon>Metazoa</taxon>
        <taxon>Ecdysozoa</taxon>
        <taxon>Arthropoda</taxon>
        <taxon>Hexapoda</taxon>
        <taxon>Collembola</taxon>
        <taxon>Symphypleona</taxon>
        <taxon>Sminthuridae</taxon>
        <taxon>Allacma</taxon>
    </lineage>
</organism>
<accession>A0A8J2JNW0</accession>
<name>A0A8J2JNW0_9HEXA</name>
<dbReference type="Proteomes" id="UP000708208">
    <property type="component" value="Unassembled WGS sequence"/>
</dbReference>
<keyword evidence="2" id="KW-1185">Reference proteome</keyword>
<gene>
    <name evidence="1" type="ORF">AFUS01_LOCUS13155</name>
</gene>
<evidence type="ECO:0000313" key="1">
    <source>
        <dbReference type="EMBL" id="CAG7724117.1"/>
    </source>
</evidence>
<comment type="caution">
    <text evidence="1">The sequence shown here is derived from an EMBL/GenBank/DDBJ whole genome shotgun (WGS) entry which is preliminary data.</text>
</comment>
<evidence type="ECO:0000313" key="2">
    <source>
        <dbReference type="Proteomes" id="UP000708208"/>
    </source>
</evidence>
<dbReference type="AlphaFoldDB" id="A0A8J2JNW0"/>
<protein>
    <submittedName>
        <fullName evidence="1">Uncharacterized protein</fullName>
    </submittedName>
</protein>